<keyword evidence="4 6" id="KW-0378">Hydrolase</keyword>
<dbReference type="InterPro" id="IPR050202">
    <property type="entry name" value="Cyt/Deoxycyt_deaminase"/>
</dbReference>
<feature type="binding site" evidence="6 8">
    <location>
        <begin position="94"/>
        <end position="96"/>
    </location>
    <ligand>
        <name>substrate</name>
    </ligand>
</feature>
<evidence type="ECO:0000256" key="6">
    <source>
        <dbReference type="HAMAP-Rule" id="MF_01558"/>
    </source>
</evidence>
<evidence type="ECO:0000256" key="8">
    <source>
        <dbReference type="PIRSR" id="PIRSR006334-2"/>
    </source>
</evidence>
<comment type="similarity">
    <text evidence="1 6">Belongs to the cytidine and deoxycytidylate deaminase family.</text>
</comment>
<dbReference type="EMBL" id="SNYQ01000012">
    <property type="protein sequence ID" value="TDQ56312.1"/>
    <property type="molecule type" value="Genomic_DNA"/>
</dbReference>
<keyword evidence="12" id="KW-1185">Reference proteome</keyword>
<name>A0A4R6V9X5_9PAST</name>
<dbReference type="InterPro" id="IPR016192">
    <property type="entry name" value="APOBEC/CMP_deaminase_Zn-bd"/>
</dbReference>
<evidence type="ECO:0000256" key="2">
    <source>
        <dbReference type="ARBA" id="ARBA00011738"/>
    </source>
</evidence>
<dbReference type="PIRSF" id="PIRSF006334">
    <property type="entry name" value="Cdd_plus_pseudo"/>
    <property type="match status" value="1"/>
</dbReference>
<dbReference type="SUPFAM" id="SSF53927">
    <property type="entry name" value="Cytidine deaminase-like"/>
    <property type="match status" value="2"/>
</dbReference>
<dbReference type="InterPro" id="IPR016193">
    <property type="entry name" value="Cytidine_deaminase-like"/>
</dbReference>
<dbReference type="PANTHER" id="PTHR11644:SF2">
    <property type="entry name" value="CYTIDINE DEAMINASE"/>
    <property type="match status" value="1"/>
</dbReference>
<dbReference type="InterPro" id="IPR020797">
    <property type="entry name" value="Cytidine_deaminase_bacteria"/>
</dbReference>
<accession>A0A4R6V9X5</accession>
<dbReference type="RefSeq" id="WP_133545971.1">
    <property type="nucleotide sequence ID" value="NZ_SNYQ01000012.1"/>
</dbReference>
<comment type="catalytic activity">
    <reaction evidence="6">
        <text>cytidine + H2O + H(+) = uridine + NH4(+)</text>
        <dbReference type="Rhea" id="RHEA:16069"/>
        <dbReference type="ChEBI" id="CHEBI:15377"/>
        <dbReference type="ChEBI" id="CHEBI:15378"/>
        <dbReference type="ChEBI" id="CHEBI:16704"/>
        <dbReference type="ChEBI" id="CHEBI:17562"/>
        <dbReference type="ChEBI" id="CHEBI:28938"/>
        <dbReference type="EC" id="3.5.4.5"/>
    </reaction>
</comment>
<comment type="subunit">
    <text evidence="2 6">Homodimer.</text>
</comment>
<dbReference type="EC" id="3.5.4.5" evidence="6"/>
<dbReference type="Proteomes" id="UP000295657">
    <property type="component" value="Unassembled WGS sequence"/>
</dbReference>
<dbReference type="CDD" id="cd01283">
    <property type="entry name" value="cytidine_deaminase"/>
    <property type="match status" value="2"/>
</dbReference>
<proteinExistence type="inferred from homology"/>
<reference evidence="11 12" key="1">
    <citation type="submission" date="2019-03" db="EMBL/GenBank/DDBJ databases">
        <title>Genomic Encyclopedia of Type Strains, Phase IV (KMG-IV): sequencing the most valuable type-strain genomes for metagenomic binning, comparative biology and taxonomic classification.</title>
        <authorList>
            <person name="Goeker M."/>
        </authorList>
    </citation>
    <scope>NUCLEOTIDE SEQUENCE [LARGE SCALE GENOMIC DNA]</scope>
    <source>
        <strain evidence="11 12">DSM 28403</strain>
    </source>
</reference>
<evidence type="ECO:0000313" key="12">
    <source>
        <dbReference type="Proteomes" id="UP000295657"/>
    </source>
</evidence>
<gene>
    <name evidence="6" type="primary">cdd</name>
    <name evidence="11" type="ORF">EDC45_2007</name>
</gene>
<dbReference type="HAMAP" id="MF_01558">
    <property type="entry name" value="Cyt_deam"/>
    <property type="match status" value="1"/>
</dbReference>
<evidence type="ECO:0000313" key="11">
    <source>
        <dbReference type="EMBL" id="TDQ56312.1"/>
    </source>
</evidence>
<sequence>MVKLSDIRAALADVEREQHDALTLRLVEALREQGYAGRLNGAKVAEICGGSLSPVQLAFRCLALAACYAVTPISNFKVGAVAIGRSGAFYFGANQEFNHSAIQQTIHAEQSAITHAWEAGEAGLTDLVVNTTPCGHCRQFINELNTADSIRIHLPHSQNNLLHQYLPDAFGPKNLNIRETLFDPRQHFFSERSGDRLVDTAIEAAQQSYAPYSRTLSAVALQRGDKIFCGRYAENAAFNPSMLPLQSALNYMRLSGLGYAGVDRLVMAERKASLSHRAMTEMLAQSLFGLERIEYVLL</sequence>
<dbReference type="InterPro" id="IPR013171">
    <property type="entry name" value="Cyd/dCyd_deaminase_Zn-bd"/>
</dbReference>
<dbReference type="PROSITE" id="PS00903">
    <property type="entry name" value="CYT_DCMP_DEAMINASES_1"/>
    <property type="match status" value="1"/>
</dbReference>
<dbReference type="PROSITE" id="PS51747">
    <property type="entry name" value="CYT_DCMP_DEAMINASES_2"/>
    <property type="match status" value="2"/>
</dbReference>
<dbReference type="Gene3D" id="3.40.140.10">
    <property type="entry name" value="Cytidine Deaminase, domain 2"/>
    <property type="match status" value="2"/>
</dbReference>
<dbReference type="GO" id="GO:0004126">
    <property type="term" value="F:cytidine deaminase activity"/>
    <property type="evidence" value="ECO:0007669"/>
    <property type="project" value="UniProtKB-UniRule"/>
</dbReference>
<evidence type="ECO:0000256" key="9">
    <source>
        <dbReference type="PIRSR" id="PIRSR006334-3"/>
    </source>
</evidence>
<dbReference type="InterPro" id="IPR002125">
    <property type="entry name" value="CMP_dCMP_dom"/>
</dbReference>
<evidence type="ECO:0000256" key="4">
    <source>
        <dbReference type="ARBA" id="ARBA00022801"/>
    </source>
</evidence>
<feature type="binding site" evidence="6 9">
    <location>
        <position position="134"/>
    </location>
    <ligand>
        <name>Zn(2+)</name>
        <dbReference type="ChEBI" id="CHEBI:29105"/>
        <note>catalytic</note>
    </ligand>
</feature>
<dbReference type="Pfam" id="PF00383">
    <property type="entry name" value="dCMP_cyt_deam_1"/>
    <property type="match status" value="1"/>
</dbReference>
<evidence type="ECO:0000256" key="3">
    <source>
        <dbReference type="ARBA" id="ARBA00022723"/>
    </source>
</evidence>
<protein>
    <recommendedName>
        <fullName evidence="6">Cytidine deaminase</fullName>
        <ecNumber evidence="6">3.5.4.5</ecNumber>
    </recommendedName>
    <alternativeName>
        <fullName evidence="6">Cytidine aminohydrolase</fullName>
        <shortName evidence="6">CDA</shortName>
    </alternativeName>
</protein>
<dbReference type="GO" id="GO:0072527">
    <property type="term" value="P:pyrimidine-containing compound metabolic process"/>
    <property type="evidence" value="ECO:0007669"/>
    <property type="project" value="UniProtKB-ARBA"/>
</dbReference>
<dbReference type="OrthoDB" id="9795347at2"/>
<feature type="binding site" evidence="6 9">
    <location>
        <position position="137"/>
    </location>
    <ligand>
        <name>Zn(2+)</name>
        <dbReference type="ChEBI" id="CHEBI:29105"/>
        <note>catalytic</note>
    </ligand>
</feature>
<dbReference type="GO" id="GO:0055086">
    <property type="term" value="P:nucleobase-containing small molecule metabolic process"/>
    <property type="evidence" value="ECO:0007669"/>
    <property type="project" value="UniProtKB-ARBA"/>
</dbReference>
<evidence type="ECO:0000259" key="10">
    <source>
        <dbReference type="PROSITE" id="PS51747"/>
    </source>
</evidence>
<dbReference type="AlphaFoldDB" id="A0A4R6V9X5"/>
<evidence type="ECO:0000256" key="7">
    <source>
        <dbReference type="PIRSR" id="PIRSR006334-1"/>
    </source>
</evidence>
<comment type="cofactor">
    <cofactor evidence="6 9">
        <name>Zn(2+)</name>
        <dbReference type="ChEBI" id="CHEBI:29105"/>
    </cofactor>
    <text evidence="6 9">Binds 1 zinc ion.</text>
</comment>
<comment type="function">
    <text evidence="6">This enzyme scavenges exogenous and endogenous cytidine and 2'-deoxycytidine for UMP synthesis.</text>
</comment>
<feature type="domain" description="CMP/dCMP-type deaminase" evidence="10">
    <location>
        <begin position="53"/>
        <end position="173"/>
    </location>
</feature>
<keyword evidence="3 6" id="KW-0479">Metal-binding</keyword>
<dbReference type="Pfam" id="PF08211">
    <property type="entry name" value="dCMP_cyt_deam_2"/>
    <property type="match status" value="1"/>
</dbReference>
<organism evidence="11 12">
    <name type="scientific">Mesocricetibacter intestinalis</name>
    <dbReference type="NCBI Taxonomy" id="1521930"/>
    <lineage>
        <taxon>Bacteria</taxon>
        <taxon>Pseudomonadati</taxon>
        <taxon>Pseudomonadota</taxon>
        <taxon>Gammaproteobacteria</taxon>
        <taxon>Pasteurellales</taxon>
        <taxon>Pasteurellaceae</taxon>
        <taxon>Mesocricetibacter</taxon>
    </lineage>
</organism>
<feature type="active site" description="Proton donor" evidence="6 7">
    <location>
        <position position="109"/>
    </location>
</feature>
<comment type="catalytic activity">
    <reaction evidence="6">
        <text>2'-deoxycytidine + H2O + H(+) = 2'-deoxyuridine + NH4(+)</text>
        <dbReference type="Rhea" id="RHEA:13433"/>
        <dbReference type="ChEBI" id="CHEBI:15377"/>
        <dbReference type="ChEBI" id="CHEBI:15378"/>
        <dbReference type="ChEBI" id="CHEBI:15698"/>
        <dbReference type="ChEBI" id="CHEBI:16450"/>
        <dbReference type="ChEBI" id="CHEBI:28938"/>
        <dbReference type="EC" id="3.5.4.5"/>
    </reaction>
</comment>
<comment type="caution">
    <text evidence="11">The sequence shown here is derived from an EMBL/GenBank/DDBJ whole genome shotgun (WGS) entry which is preliminary data.</text>
</comment>
<dbReference type="NCBIfam" id="NF006537">
    <property type="entry name" value="PRK09027.1"/>
    <property type="match status" value="1"/>
</dbReference>
<evidence type="ECO:0000256" key="5">
    <source>
        <dbReference type="ARBA" id="ARBA00022833"/>
    </source>
</evidence>
<dbReference type="GO" id="GO:0042802">
    <property type="term" value="F:identical protein binding"/>
    <property type="evidence" value="ECO:0007669"/>
    <property type="project" value="UniProtKB-ARBA"/>
</dbReference>
<dbReference type="GO" id="GO:0005829">
    <property type="term" value="C:cytosol"/>
    <property type="evidence" value="ECO:0007669"/>
    <property type="project" value="TreeGrafter"/>
</dbReference>
<dbReference type="GO" id="GO:0008270">
    <property type="term" value="F:zinc ion binding"/>
    <property type="evidence" value="ECO:0007669"/>
    <property type="project" value="UniProtKB-UniRule"/>
</dbReference>
<feature type="domain" description="CMP/dCMP-type deaminase" evidence="10">
    <location>
        <begin position="192"/>
        <end position="298"/>
    </location>
</feature>
<evidence type="ECO:0000256" key="1">
    <source>
        <dbReference type="ARBA" id="ARBA00006576"/>
    </source>
</evidence>
<feature type="binding site" evidence="6 9">
    <location>
        <position position="107"/>
    </location>
    <ligand>
        <name>Zn(2+)</name>
        <dbReference type="ChEBI" id="CHEBI:29105"/>
        <note>catalytic</note>
    </ligand>
</feature>
<dbReference type="PANTHER" id="PTHR11644">
    <property type="entry name" value="CYTIDINE DEAMINASE"/>
    <property type="match status" value="1"/>
</dbReference>
<keyword evidence="5 6" id="KW-0862">Zinc</keyword>
<dbReference type="FunFam" id="3.40.140.10:FF:000007">
    <property type="entry name" value="Cytidine deaminase"/>
    <property type="match status" value="1"/>
</dbReference>